<dbReference type="InterPro" id="IPR013786">
    <property type="entry name" value="AcylCoA_DH/ox_N"/>
</dbReference>
<evidence type="ECO:0000313" key="9">
    <source>
        <dbReference type="Proteomes" id="UP000015462"/>
    </source>
</evidence>
<evidence type="ECO:0000256" key="4">
    <source>
        <dbReference type="ARBA" id="ARBA00022827"/>
    </source>
</evidence>
<dbReference type="Gene3D" id="1.10.540.10">
    <property type="entry name" value="Acyl-CoA dehydrogenase/oxidase, N-terminal domain"/>
    <property type="match status" value="1"/>
</dbReference>
<dbReference type="Proteomes" id="UP000015462">
    <property type="component" value="Unassembled WGS sequence"/>
</dbReference>
<dbReference type="RefSeq" id="WP_015006053.1">
    <property type="nucleotide sequence ID" value="NZ_JARGOU010000023.1"/>
</dbReference>
<evidence type="ECO:0000256" key="3">
    <source>
        <dbReference type="ARBA" id="ARBA00022630"/>
    </source>
</evidence>
<gene>
    <name evidence="8" type="ORF">L196_05001</name>
</gene>
<comment type="cofactor">
    <cofactor evidence="1">
        <name>FAD</name>
        <dbReference type="ChEBI" id="CHEBI:57692"/>
    </cofactor>
</comment>
<dbReference type="GO" id="GO:0050660">
    <property type="term" value="F:flavin adenine dinucleotide binding"/>
    <property type="evidence" value="ECO:0007669"/>
    <property type="project" value="InterPro"/>
</dbReference>
<evidence type="ECO:0000256" key="2">
    <source>
        <dbReference type="ARBA" id="ARBA00009347"/>
    </source>
</evidence>
<feature type="domain" description="Acyl-CoA dehydrogenase/oxidase C-terminal" evidence="6">
    <location>
        <begin position="195"/>
        <end position="305"/>
    </location>
</feature>
<organism evidence="8 9">
    <name type="scientific">Cycloclasticus pugetii</name>
    <dbReference type="NCBI Taxonomy" id="34068"/>
    <lineage>
        <taxon>Bacteria</taxon>
        <taxon>Pseudomonadati</taxon>
        <taxon>Pseudomonadota</taxon>
        <taxon>Gammaproteobacteria</taxon>
        <taxon>Thiotrichales</taxon>
        <taxon>Piscirickettsiaceae</taxon>
        <taxon>Cycloclasticus</taxon>
    </lineage>
</organism>
<dbReference type="SUPFAM" id="SSF47203">
    <property type="entry name" value="Acyl-CoA dehydrogenase C-terminal domain-like"/>
    <property type="match status" value="1"/>
</dbReference>
<dbReference type="EMBL" id="ASHL01000003">
    <property type="protein sequence ID" value="EPD13382.1"/>
    <property type="molecule type" value="Genomic_DNA"/>
</dbReference>
<evidence type="ECO:0000256" key="5">
    <source>
        <dbReference type="ARBA" id="ARBA00023002"/>
    </source>
</evidence>
<dbReference type="AlphaFoldDB" id="A0AB33Z277"/>
<proteinExistence type="inferred from homology"/>
<evidence type="ECO:0000313" key="8">
    <source>
        <dbReference type="EMBL" id="EPD13382.1"/>
    </source>
</evidence>
<evidence type="ECO:0000259" key="7">
    <source>
        <dbReference type="Pfam" id="PF02771"/>
    </source>
</evidence>
<accession>A0AB33Z277</accession>
<feature type="domain" description="Acyl-CoA dehydrogenase/oxidase N-terminal" evidence="7">
    <location>
        <begin position="5"/>
        <end position="81"/>
    </location>
</feature>
<dbReference type="PANTHER" id="PTHR43884">
    <property type="entry name" value="ACYL-COA DEHYDROGENASE"/>
    <property type="match status" value="1"/>
</dbReference>
<keyword evidence="4" id="KW-0274">FAD</keyword>
<dbReference type="InterPro" id="IPR037069">
    <property type="entry name" value="AcylCoA_DH/ox_N_sf"/>
</dbReference>
<dbReference type="SUPFAM" id="SSF56645">
    <property type="entry name" value="Acyl-CoA dehydrogenase NM domain-like"/>
    <property type="match status" value="1"/>
</dbReference>
<name>A0AB33Z277_9GAMM</name>
<reference evidence="8 9" key="1">
    <citation type="journal article" date="2013" name="Genome Announc.">
        <title>Genome Sequence of the Pyrene- and Fluoranthene-Degrading Bacterium Cycloclasticus sp. Strain PY97M.</title>
        <authorList>
            <person name="Cui Z."/>
            <person name="Xu G."/>
            <person name="Li Q."/>
            <person name="Gao W."/>
            <person name="Zheng L."/>
        </authorList>
    </citation>
    <scope>NUCLEOTIDE SEQUENCE [LARGE SCALE GENOMIC DNA]</scope>
    <source>
        <strain evidence="8 9">PY97M</strain>
    </source>
</reference>
<dbReference type="GO" id="GO:0003995">
    <property type="term" value="F:acyl-CoA dehydrogenase activity"/>
    <property type="evidence" value="ECO:0007669"/>
    <property type="project" value="TreeGrafter"/>
</dbReference>
<comment type="caution">
    <text evidence="8">The sequence shown here is derived from an EMBL/GenBank/DDBJ whole genome shotgun (WGS) entry which is preliminary data.</text>
</comment>
<dbReference type="Gene3D" id="1.20.140.10">
    <property type="entry name" value="Butyryl-CoA Dehydrogenase, subunit A, domain 3"/>
    <property type="match status" value="1"/>
</dbReference>
<dbReference type="PANTHER" id="PTHR43884:SF20">
    <property type="entry name" value="ACYL-COA DEHYDROGENASE FADE28"/>
    <property type="match status" value="1"/>
</dbReference>
<keyword evidence="3" id="KW-0285">Flavoprotein</keyword>
<keyword evidence="9" id="KW-1185">Reference proteome</keyword>
<dbReference type="Pfam" id="PF02771">
    <property type="entry name" value="Acyl-CoA_dh_N"/>
    <property type="match status" value="1"/>
</dbReference>
<dbReference type="InterPro" id="IPR009100">
    <property type="entry name" value="AcylCoA_DH/oxidase_NM_dom_sf"/>
</dbReference>
<comment type="similarity">
    <text evidence="2">Belongs to the acyl-CoA dehydrogenase family.</text>
</comment>
<dbReference type="InterPro" id="IPR036250">
    <property type="entry name" value="AcylCo_DH-like_C"/>
</dbReference>
<keyword evidence="5" id="KW-0560">Oxidoreductase</keyword>
<dbReference type="InterPro" id="IPR009075">
    <property type="entry name" value="AcylCo_DH/oxidase_C"/>
</dbReference>
<protein>
    <submittedName>
        <fullName evidence="8">Acyl-CoA dehydrogenase</fullName>
    </submittedName>
</protein>
<evidence type="ECO:0000259" key="6">
    <source>
        <dbReference type="Pfam" id="PF00441"/>
    </source>
</evidence>
<sequence>MNEVAQLIEESATRLFDDFSTTNGHELMETGQFPEVLWADFLADGWLTTLLSEEDGGAGLGLEAGCVLMRLAGYYNVSLPVAEALMGVYLSLKSGAEFSDELIIPVILDAPFNEQPDIHLYGIPWARHAASIVVIFTQNNKTQLSLVKAQDITINAGQNMAGEPRDDVTFKASLLDNASDVQAMSLKQLESWFALCRAAQITGTLQRVLEMTVDFANERSQFGRPIGKFQAVQQQMAVLAEMTSAAICAVDAAIDHLNTEQEWELIACAKITAGEAAGYAAKTSHAVHAAIGFTQEYPLQLSTRRLWSWRDEYGNEAYWSAKLGQQCFALDTDSLWSWLTTQTG</sequence>
<dbReference type="Pfam" id="PF00441">
    <property type="entry name" value="Acyl-CoA_dh_1"/>
    <property type="match status" value="1"/>
</dbReference>
<evidence type="ECO:0000256" key="1">
    <source>
        <dbReference type="ARBA" id="ARBA00001974"/>
    </source>
</evidence>